<evidence type="ECO:0000313" key="2">
    <source>
        <dbReference type="Proteomes" id="UP000789901"/>
    </source>
</evidence>
<proteinExistence type="predicted"/>
<gene>
    <name evidence="1" type="ORF">GMARGA_LOCUS12939</name>
</gene>
<evidence type="ECO:0000313" key="1">
    <source>
        <dbReference type="EMBL" id="CAG8713724.1"/>
    </source>
</evidence>
<feature type="non-terminal residue" evidence="1">
    <location>
        <position position="1"/>
    </location>
</feature>
<sequence length="339" mass="40035">TKKSQIFASLQKTTVHYLYKRDLQVILKTEPPEDIFFAIMKQLIQKITEKISTLIRIKFSTQSEKVENGKYEKVEINKEQIKFWAGNNNQTNNLTNQKYPNIVNEIKNYKEKQKSLTSLETTFKVWLQKTLSSTTSKELYKYFIKQLQSENITDQDKKLYEIFEVLTPFKLVKYVFRTITIYWIEKEIILTKATEFVDNPIGELVSKKANVLATDLIYNIDVINIESLEGPFQQDRKHTFKDLEKIFNTEANILLTSFLKYLGANIETTKKFKTLIIEVSLYKPWICKEIEVRSTIFLFALSSIGEYMYIFELMRQEVIQELFKETNKVKKITSEIFSD</sequence>
<comment type="caution">
    <text evidence="1">The sequence shown here is derived from an EMBL/GenBank/DDBJ whole genome shotgun (WGS) entry which is preliminary data.</text>
</comment>
<accession>A0ABN7V0J9</accession>
<organism evidence="1 2">
    <name type="scientific">Gigaspora margarita</name>
    <dbReference type="NCBI Taxonomy" id="4874"/>
    <lineage>
        <taxon>Eukaryota</taxon>
        <taxon>Fungi</taxon>
        <taxon>Fungi incertae sedis</taxon>
        <taxon>Mucoromycota</taxon>
        <taxon>Glomeromycotina</taxon>
        <taxon>Glomeromycetes</taxon>
        <taxon>Diversisporales</taxon>
        <taxon>Gigasporaceae</taxon>
        <taxon>Gigaspora</taxon>
    </lineage>
</organism>
<dbReference type="Proteomes" id="UP000789901">
    <property type="component" value="Unassembled WGS sequence"/>
</dbReference>
<protein>
    <submittedName>
        <fullName evidence="1">18819_t:CDS:1</fullName>
    </submittedName>
</protein>
<dbReference type="EMBL" id="CAJVQB010008079">
    <property type="protein sequence ID" value="CAG8713724.1"/>
    <property type="molecule type" value="Genomic_DNA"/>
</dbReference>
<reference evidence="1 2" key="1">
    <citation type="submission" date="2021-06" db="EMBL/GenBank/DDBJ databases">
        <authorList>
            <person name="Kallberg Y."/>
            <person name="Tangrot J."/>
            <person name="Rosling A."/>
        </authorList>
    </citation>
    <scope>NUCLEOTIDE SEQUENCE [LARGE SCALE GENOMIC DNA]</scope>
    <source>
        <strain evidence="1 2">120-4 pot B 10/14</strain>
    </source>
</reference>
<name>A0ABN7V0J9_GIGMA</name>
<keyword evidence="2" id="KW-1185">Reference proteome</keyword>